<dbReference type="Proteomes" id="UP000607197">
    <property type="component" value="Unassembled WGS sequence"/>
</dbReference>
<reference evidence="3" key="2">
    <citation type="submission" date="2020-09" db="EMBL/GenBank/DDBJ databases">
        <authorList>
            <person name="Sun Q."/>
            <person name="Ohkuma M."/>
        </authorList>
    </citation>
    <scope>NUCLEOTIDE SEQUENCE</scope>
    <source>
        <strain evidence="3">JCM 19596</strain>
    </source>
</reference>
<feature type="domain" description="CARDB" evidence="2">
    <location>
        <begin position="283"/>
        <end position="368"/>
    </location>
</feature>
<comment type="caution">
    <text evidence="3">The sequence shown here is derived from an EMBL/GenBank/DDBJ whole genome shotgun (WGS) entry which is preliminary data.</text>
</comment>
<dbReference type="Gene3D" id="2.60.40.10">
    <property type="entry name" value="Immunoglobulins"/>
    <property type="match status" value="2"/>
</dbReference>
<feature type="transmembrane region" description="Helical" evidence="1">
    <location>
        <begin position="506"/>
        <end position="526"/>
    </location>
</feature>
<keyword evidence="1" id="KW-1133">Transmembrane helix</keyword>
<gene>
    <name evidence="3" type="ORF">GCM10009039_18860</name>
</gene>
<dbReference type="EMBL" id="BMPG01000002">
    <property type="protein sequence ID" value="GGL60869.1"/>
    <property type="molecule type" value="Genomic_DNA"/>
</dbReference>
<sequence length="529" mass="55197">MRKKLITLVLVACLLVSSGAATGLVRGQPDLNATLPNSQVAPGEDAQLTVQLSNGASLDYVDARSAEATSTVTTAKAVRASLKSDDAPIEVNSGTVSVGSVPDGGLKTAQFDISVKPGAEPGTYKLPVKLHYDYTYQYDASENIISELSRTETAYVKVEVKDAPRFEVVDSKTNVSVGDTGDVSLTLRNVGSAAANASHVAVQSTSSAFAVGTSGSVSQFTGDWQPGENRTVVVSASAAGTANPAPYTFRSAVTYENEDGQTREADPAIVGVAPQPEQTFDVSNVQSELRVGEDGNVTARVTNAGPRAADHVVVHVAASADGVVPKSSEYAVGSLDAGAATTVDFPIQVSSAAESGPHQLDFSVTYQNPEGDTRESDSLPAEVPISGERDAFLVQPQDVNVTAGGSAEITLEVTNNMDEPVSNVNAKIFTNSPLSANDDTAFTTALDPDESTTMTFDVGASGSAIEKNYPLRMDFQYENAQGEQTLSDTYQVPVQVTVPEGGGLPVVPIVAVILLLVAAVGGYYYWNRD</sequence>
<organism evidence="3 4">
    <name type="scientific">Halocalculus aciditolerans</name>
    <dbReference type="NCBI Taxonomy" id="1383812"/>
    <lineage>
        <taxon>Archaea</taxon>
        <taxon>Methanobacteriati</taxon>
        <taxon>Methanobacteriota</taxon>
        <taxon>Stenosarchaea group</taxon>
        <taxon>Halobacteria</taxon>
        <taxon>Halobacteriales</taxon>
        <taxon>Halobacteriaceae</taxon>
        <taxon>Halocalculus</taxon>
    </lineage>
</organism>
<dbReference type="RefSeq" id="WP_188978272.1">
    <property type="nucleotide sequence ID" value="NZ_BMPG01000002.1"/>
</dbReference>
<accession>A0A830FKC2</accession>
<reference evidence="3" key="1">
    <citation type="journal article" date="2014" name="Int. J. Syst. Evol. Microbiol.">
        <title>Complete genome sequence of Corynebacterium casei LMG S-19264T (=DSM 44701T), isolated from a smear-ripened cheese.</title>
        <authorList>
            <consortium name="US DOE Joint Genome Institute (JGI-PGF)"/>
            <person name="Walter F."/>
            <person name="Albersmeier A."/>
            <person name="Kalinowski J."/>
            <person name="Ruckert C."/>
        </authorList>
    </citation>
    <scope>NUCLEOTIDE SEQUENCE</scope>
    <source>
        <strain evidence="3">JCM 19596</strain>
    </source>
</reference>
<proteinExistence type="predicted"/>
<dbReference type="OrthoDB" id="56770at2157"/>
<dbReference type="AlphaFoldDB" id="A0A830FKC2"/>
<dbReference type="PANTHER" id="PTHR35902">
    <property type="entry name" value="S-LAYER DOMAIN-LIKE PROTEIN-RELATED"/>
    <property type="match status" value="1"/>
</dbReference>
<dbReference type="Pfam" id="PF07705">
    <property type="entry name" value="CARDB"/>
    <property type="match status" value="1"/>
</dbReference>
<evidence type="ECO:0000313" key="4">
    <source>
        <dbReference type="Proteomes" id="UP000607197"/>
    </source>
</evidence>
<dbReference type="InterPro" id="IPR011635">
    <property type="entry name" value="CARDB"/>
</dbReference>
<name>A0A830FKC2_9EURY</name>
<dbReference type="PANTHER" id="PTHR35902:SF3">
    <property type="entry name" value="NPCBM-ASSOCIATED, NEW3 DOMAIN OF ALPHA-GALACTOSIDASE"/>
    <property type="match status" value="1"/>
</dbReference>
<keyword evidence="1" id="KW-0472">Membrane</keyword>
<keyword evidence="4" id="KW-1185">Reference proteome</keyword>
<dbReference type="InterPro" id="IPR013783">
    <property type="entry name" value="Ig-like_fold"/>
</dbReference>
<evidence type="ECO:0000256" key="1">
    <source>
        <dbReference type="SAM" id="Phobius"/>
    </source>
</evidence>
<evidence type="ECO:0000259" key="2">
    <source>
        <dbReference type="Pfam" id="PF07705"/>
    </source>
</evidence>
<keyword evidence="1" id="KW-0812">Transmembrane</keyword>
<evidence type="ECO:0000313" key="3">
    <source>
        <dbReference type="EMBL" id="GGL60869.1"/>
    </source>
</evidence>
<protein>
    <recommendedName>
        <fullName evidence="2">CARDB domain-containing protein</fullName>
    </recommendedName>
</protein>